<keyword evidence="7" id="KW-0804">Transcription</keyword>
<dbReference type="SUPFAM" id="SSF57667">
    <property type="entry name" value="beta-beta-alpha zinc fingers"/>
    <property type="match status" value="1"/>
</dbReference>
<evidence type="ECO:0000256" key="8">
    <source>
        <dbReference type="ARBA" id="ARBA00023242"/>
    </source>
</evidence>
<evidence type="ECO:0000313" key="12">
    <source>
        <dbReference type="Proteomes" id="UP000011081"/>
    </source>
</evidence>
<dbReference type="GO" id="GO:0005634">
    <property type="term" value="C:nucleus"/>
    <property type="evidence" value="ECO:0007669"/>
    <property type="project" value="UniProtKB-SubCell"/>
</dbReference>
<feature type="domain" description="C2H2-type" evidence="10">
    <location>
        <begin position="8"/>
        <end position="35"/>
    </location>
</feature>
<dbReference type="GO" id="GO:0008270">
    <property type="term" value="F:zinc ion binding"/>
    <property type="evidence" value="ECO:0007669"/>
    <property type="project" value="UniProtKB-KW"/>
</dbReference>
<evidence type="ECO:0000256" key="2">
    <source>
        <dbReference type="ARBA" id="ARBA00022723"/>
    </source>
</evidence>
<dbReference type="PROSITE" id="PS00028">
    <property type="entry name" value="ZINC_FINGER_C2H2_1"/>
    <property type="match status" value="3"/>
</dbReference>
<accession>L2GTA9</accession>
<reference evidence="12" key="1">
    <citation type="submission" date="2011-03" db="EMBL/GenBank/DDBJ databases">
        <title>The genome sequence of Vavraia culicis strain floridensis.</title>
        <authorList>
            <consortium name="The Broad Institute Genome Sequencing Platform"/>
            <person name="Cuomo C."/>
            <person name="Becnel J."/>
            <person name="Sanscrainte N."/>
            <person name="Young S.K."/>
            <person name="Zeng Q."/>
            <person name="Gargeya S."/>
            <person name="Fitzgerald M."/>
            <person name="Haas B."/>
            <person name="Abouelleil A."/>
            <person name="Alvarado L."/>
            <person name="Arachchi H.M."/>
            <person name="Berlin A."/>
            <person name="Chapman S.B."/>
            <person name="Gearin G."/>
            <person name="Goldberg J."/>
            <person name="Griggs A."/>
            <person name="Gujja S."/>
            <person name="Hansen M."/>
            <person name="Heiman D."/>
            <person name="Howarth C."/>
            <person name="Larimer J."/>
            <person name="Lui A."/>
            <person name="MacDonald P.J.P."/>
            <person name="McCowen C."/>
            <person name="Montmayeur A."/>
            <person name="Murphy C."/>
            <person name="Neiman D."/>
            <person name="Pearson M."/>
            <person name="Priest M."/>
            <person name="Roberts A."/>
            <person name="Saif S."/>
            <person name="Shea T."/>
            <person name="Sisk P."/>
            <person name="Stolte C."/>
            <person name="Sykes S."/>
            <person name="Wortman J."/>
            <person name="Nusbaum C."/>
            <person name="Birren B."/>
        </authorList>
    </citation>
    <scope>NUCLEOTIDE SEQUENCE [LARGE SCALE GENOMIC DNA]</scope>
    <source>
        <strain evidence="12">floridensis</strain>
    </source>
</reference>
<feature type="domain" description="C2H2-type" evidence="10">
    <location>
        <begin position="133"/>
        <end position="160"/>
    </location>
</feature>
<dbReference type="InterPro" id="IPR036236">
    <property type="entry name" value="Znf_C2H2_sf"/>
</dbReference>
<dbReference type="EMBL" id="GL877430">
    <property type="protein sequence ID" value="ELA46876.1"/>
    <property type="molecule type" value="Genomic_DNA"/>
</dbReference>
<evidence type="ECO:0000256" key="9">
    <source>
        <dbReference type="PROSITE-ProRule" id="PRU00042"/>
    </source>
</evidence>
<dbReference type="SMART" id="SM00355">
    <property type="entry name" value="ZnF_C2H2"/>
    <property type="match status" value="5"/>
</dbReference>
<sequence length="160" mass="19318">MASRNKHFKCIMCDKAFNRAKKLISHQNLHTQNYPFVCATCKRSYPSEKSLNYHKLTHTKPMFSCDKCQKSFFYRDKLKKHSLVCGRQWICSCGRIFIKKLWYDRHMEEHDGSEHLSKKKILEIRIKAQKYVFKCKYCKKEMKSRKTLEVHERAVHKPLR</sequence>
<dbReference type="GeneID" id="19879524"/>
<dbReference type="HOGENOM" id="CLU_1653480_0_0_1"/>
<keyword evidence="8" id="KW-0539">Nucleus</keyword>
<protein>
    <recommendedName>
        <fullName evidence="10">C2H2-type domain-containing protein</fullName>
    </recommendedName>
</protein>
<evidence type="ECO:0000256" key="4">
    <source>
        <dbReference type="ARBA" id="ARBA00022771"/>
    </source>
</evidence>
<feature type="domain" description="C2H2-type" evidence="10">
    <location>
        <begin position="63"/>
        <end position="81"/>
    </location>
</feature>
<dbReference type="PROSITE" id="PS50157">
    <property type="entry name" value="ZINC_FINGER_C2H2_2"/>
    <property type="match status" value="4"/>
</dbReference>
<feature type="domain" description="C2H2-type" evidence="10">
    <location>
        <begin position="36"/>
        <end position="63"/>
    </location>
</feature>
<dbReference type="OrthoDB" id="2188412at2759"/>
<keyword evidence="4 9" id="KW-0863">Zinc-finger</keyword>
<evidence type="ECO:0000256" key="1">
    <source>
        <dbReference type="ARBA" id="ARBA00004123"/>
    </source>
</evidence>
<keyword evidence="12" id="KW-1185">Reference proteome</keyword>
<keyword evidence="2" id="KW-0479">Metal-binding</keyword>
<gene>
    <name evidence="11" type="ORF">VCUG_01650</name>
</gene>
<proteinExistence type="predicted"/>
<dbReference type="InterPro" id="IPR050636">
    <property type="entry name" value="C2H2-ZF_domain-containing"/>
</dbReference>
<dbReference type="Pfam" id="PF00096">
    <property type="entry name" value="zf-C2H2"/>
    <property type="match status" value="2"/>
</dbReference>
<dbReference type="Proteomes" id="UP000011081">
    <property type="component" value="Unassembled WGS sequence"/>
</dbReference>
<organism evidence="11 12">
    <name type="scientific">Vavraia culicis (isolate floridensis)</name>
    <name type="common">Microsporidian parasite</name>
    <dbReference type="NCBI Taxonomy" id="948595"/>
    <lineage>
        <taxon>Eukaryota</taxon>
        <taxon>Fungi</taxon>
        <taxon>Fungi incertae sedis</taxon>
        <taxon>Microsporidia</taxon>
        <taxon>Pleistophoridae</taxon>
        <taxon>Vavraia</taxon>
    </lineage>
</organism>
<dbReference type="PANTHER" id="PTHR47772">
    <property type="entry name" value="ZINC FINGER PROTEIN 200"/>
    <property type="match status" value="1"/>
</dbReference>
<dbReference type="RefSeq" id="XP_008074666.1">
    <property type="nucleotide sequence ID" value="XM_008076475.1"/>
</dbReference>
<dbReference type="OMA" id="HEMKSYE"/>
<keyword evidence="6" id="KW-0805">Transcription regulation</keyword>
<evidence type="ECO:0000256" key="5">
    <source>
        <dbReference type="ARBA" id="ARBA00022833"/>
    </source>
</evidence>
<evidence type="ECO:0000256" key="7">
    <source>
        <dbReference type="ARBA" id="ARBA00023163"/>
    </source>
</evidence>
<evidence type="ECO:0000259" key="10">
    <source>
        <dbReference type="PROSITE" id="PS50157"/>
    </source>
</evidence>
<name>L2GTA9_VAVCU</name>
<comment type="subcellular location">
    <subcellularLocation>
        <location evidence="1">Nucleus</location>
    </subcellularLocation>
</comment>
<keyword evidence="3" id="KW-0677">Repeat</keyword>
<dbReference type="Gene3D" id="3.30.160.60">
    <property type="entry name" value="Classic Zinc Finger"/>
    <property type="match status" value="3"/>
</dbReference>
<dbReference type="InterPro" id="IPR013087">
    <property type="entry name" value="Znf_C2H2_type"/>
</dbReference>
<keyword evidence="5" id="KW-0862">Zinc</keyword>
<dbReference type="PANTHER" id="PTHR47772:SF7">
    <property type="entry name" value="ZINC FINGER PROTEIN 160"/>
    <property type="match status" value="1"/>
</dbReference>
<evidence type="ECO:0000256" key="6">
    <source>
        <dbReference type="ARBA" id="ARBA00023015"/>
    </source>
</evidence>
<dbReference type="STRING" id="948595.L2GTA9"/>
<evidence type="ECO:0000313" key="11">
    <source>
        <dbReference type="EMBL" id="ELA46876.1"/>
    </source>
</evidence>
<dbReference type="InParanoid" id="L2GTA9"/>
<dbReference type="Pfam" id="PF13912">
    <property type="entry name" value="zf-C2H2_6"/>
    <property type="match status" value="2"/>
</dbReference>
<dbReference type="VEuPathDB" id="MicrosporidiaDB:VCUG_01650"/>
<evidence type="ECO:0000256" key="3">
    <source>
        <dbReference type="ARBA" id="ARBA00022737"/>
    </source>
</evidence>
<dbReference type="AlphaFoldDB" id="L2GTA9"/>